<feature type="domain" description="Mycothiol-dependent maleylpyruvate isomerase metal-binding" evidence="2">
    <location>
        <begin position="11"/>
        <end position="137"/>
    </location>
</feature>
<dbReference type="EMBL" id="CP108318">
    <property type="protein sequence ID" value="WTW63899.1"/>
    <property type="molecule type" value="Genomic_DNA"/>
</dbReference>
<reference evidence="3" key="1">
    <citation type="submission" date="2022-10" db="EMBL/GenBank/DDBJ databases">
        <title>The complete genomes of actinobacterial strains from the NBC collection.</title>
        <authorList>
            <person name="Joergensen T.S."/>
            <person name="Alvarez Arevalo M."/>
            <person name="Sterndorff E.B."/>
            <person name="Faurdal D."/>
            <person name="Vuksanovic O."/>
            <person name="Mourched A.-S."/>
            <person name="Charusanti P."/>
            <person name="Shaw S."/>
            <person name="Blin K."/>
            <person name="Weber T."/>
        </authorList>
    </citation>
    <scope>NUCLEOTIDE SEQUENCE</scope>
    <source>
        <strain evidence="3">NBC_00003</strain>
    </source>
</reference>
<dbReference type="SUPFAM" id="SSF109854">
    <property type="entry name" value="DinB/YfiT-like putative metalloenzymes"/>
    <property type="match status" value="1"/>
</dbReference>
<dbReference type="GO" id="GO:0016853">
    <property type="term" value="F:isomerase activity"/>
    <property type="evidence" value="ECO:0007669"/>
    <property type="project" value="UniProtKB-KW"/>
</dbReference>
<dbReference type="InterPro" id="IPR017517">
    <property type="entry name" value="Maleyloyr_isom"/>
</dbReference>
<evidence type="ECO:0000313" key="3">
    <source>
        <dbReference type="EMBL" id="WTW63899.1"/>
    </source>
</evidence>
<organism evidence="3">
    <name type="scientific">Streptomyces sp. NBC_00003</name>
    <dbReference type="NCBI Taxonomy" id="2903608"/>
    <lineage>
        <taxon>Bacteria</taxon>
        <taxon>Bacillati</taxon>
        <taxon>Actinomycetota</taxon>
        <taxon>Actinomycetes</taxon>
        <taxon>Kitasatosporales</taxon>
        <taxon>Streptomycetaceae</taxon>
        <taxon>Streptomyces</taxon>
    </lineage>
</organism>
<dbReference type="Pfam" id="PF07398">
    <property type="entry name" value="MDMPI_C"/>
    <property type="match status" value="1"/>
</dbReference>
<proteinExistence type="predicted"/>
<dbReference type="InterPro" id="IPR010872">
    <property type="entry name" value="MDMPI_C-term_domain"/>
</dbReference>
<dbReference type="PANTHER" id="PTHR40758">
    <property type="entry name" value="CONSERVED PROTEIN"/>
    <property type="match status" value="1"/>
</dbReference>
<sequence length="257" mass="28046">MTLEHATYCDELVRQTTELRPHLAGADLSAKVPTCPDWTLRELVVHVGGAHRWVHHIVSTKALEPVKPEQVAGRGGPESDDPAALDAWLAEGAELCAAALRDAGPDMKVWSWAGETTTSFWSRRMTHETVVHRADAAGTVGAAYTLPADVAADAIDEWLDLVAFVQAFKRPEARFGEPGQSLHLHATDAPGAEWLIEFGDKGFTWRRAHDKATVAVRGPLTDVLRVFYRRLPTDTPAVEILGEAGVLDRWLSTASFG</sequence>
<name>A0AAU2V9V8_9ACTN</name>
<evidence type="ECO:0000259" key="2">
    <source>
        <dbReference type="Pfam" id="PF11716"/>
    </source>
</evidence>
<dbReference type="AlphaFoldDB" id="A0AAU2V9V8"/>
<dbReference type="PANTHER" id="PTHR40758:SF1">
    <property type="entry name" value="CONSERVED PROTEIN"/>
    <property type="match status" value="1"/>
</dbReference>
<dbReference type="GO" id="GO:0046872">
    <property type="term" value="F:metal ion binding"/>
    <property type="evidence" value="ECO:0007669"/>
    <property type="project" value="InterPro"/>
</dbReference>
<gene>
    <name evidence="3" type="ORF">OG549_26465</name>
</gene>
<dbReference type="InterPro" id="IPR034660">
    <property type="entry name" value="DinB/YfiT-like"/>
</dbReference>
<evidence type="ECO:0000259" key="1">
    <source>
        <dbReference type="Pfam" id="PF07398"/>
    </source>
</evidence>
<protein>
    <submittedName>
        <fullName evidence="3">Maleylpyruvate isomerase family mycothiol-dependent enzyme</fullName>
    </submittedName>
</protein>
<dbReference type="GO" id="GO:0005886">
    <property type="term" value="C:plasma membrane"/>
    <property type="evidence" value="ECO:0007669"/>
    <property type="project" value="TreeGrafter"/>
</dbReference>
<dbReference type="InterPro" id="IPR024344">
    <property type="entry name" value="MDMPI_metal-binding"/>
</dbReference>
<feature type="domain" description="MDMPI C-terminal" evidence="1">
    <location>
        <begin position="149"/>
        <end position="249"/>
    </location>
</feature>
<dbReference type="NCBIfam" id="TIGR03083">
    <property type="entry name" value="maleylpyruvate isomerase family mycothiol-dependent enzyme"/>
    <property type="match status" value="1"/>
</dbReference>
<accession>A0AAU2V9V8</accession>
<dbReference type="Pfam" id="PF11716">
    <property type="entry name" value="MDMPI_N"/>
    <property type="match status" value="1"/>
</dbReference>
<keyword evidence="3" id="KW-0413">Isomerase</keyword>